<accession>A0A1U9NQ08</accession>
<dbReference type="KEGG" id="alus:STSP2_03011"/>
<proteinExistence type="predicted"/>
<gene>
    <name evidence="1" type="ORF">STSP2_03011</name>
</gene>
<dbReference type="STRING" id="1936003.STSP2_03011"/>
<evidence type="ECO:0000313" key="2">
    <source>
        <dbReference type="Proteomes" id="UP000189674"/>
    </source>
</evidence>
<evidence type="ECO:0000313" key="1">
    <source>
        <dbReference type="EMBL" id="AQT69814.1"/>
    </source>
</evidence>
<dbReference type="EMBL" id="CP019791">
    <property type="protein sequence ID" value="AQT69814.1"/>
    <property type="molecule type" value="Genomic_DNA"/>
</dbReference>
<name>A0A1U9NQ08_9BACT</name>
<dbReference type="AlphaFoldDB" id="A0A1U9NQ08"/>
<protein>
    <submittedName>
        <fullName evidence="1">Uncharacterized protein</fullName>
    </submittedName>
</protein>
<organism evidence="1 2">
    <name type="scientific">Anaerohalosphaera lusitana</name>
    <dbReference type="NCBI Taxonomy" id="1936003"/>
    <lineage>
        <taxon>Bacteria</taxon>
        <taxon>Pseudomonadati</taxon>
        <taxon>Planctomycetota</taxon>
        <taxon>Phycisphaerae</taxon>
        <taxon>Sedimentisphaerales</taxon>
        <taxon>Anaerohalosphaeraceae</taxon>
        <taxon>Anaerohalosphaera</taxon>
    </lineage>
</organism>
<dbReference type="Proteomes" id="UP000189674">
    <property type="component" value="Chromosome"/>
</dbReference>
<reference evidence="2" key="1">
    <citation type="submission" date="2017-02" db="EMBL/GenBank/DDBJ databases">
        <title>Comparative genomics and description of representatives of a novel lineage of planctomycetes thriving in anoxic sediments.</title>
        <authorList>
            <person name="Spring S."/>
            <person name="Bunk B."/>
            <person name="Sproer C."/>
        </authorList>
    </citation>
    <scope>NUCLEOTIDE SEQUENCE [LARGE SCALE GENOMIC DNA]</scope>
    <source>
        <strain evidence="2">ST-NAGAB-D1</strain>
    </source>
</reference>
<sequence length="78" mass="8319">MVKLMGNSIDQVPYKIYAKALSSNSLPSTPTQAPGLNPTVLPGNFAPQHLQANPQHPNCTQDALALNVASFGNCFMVH</sequence>
<keyword evidence="2" id="KW-1185">Reference proteome</keyword>